<dbReference type="InterPro" id="IPR005149">
    <property type="entry name" value="Tscrpt_reg_PadR_N"/>
</dbReference>
<sequence>MALAHAILAALVEAPCSGYDLAKRFDGSVGFFWSASHQQIYRELSKLEDREWISSESILQAGRPDKRLYSVTDLGEQHLKEWIAQPCELTPIKDDLLVKIFAGYIVPNQTILAELEHHQKAHQKKLSKYKELEQRYFQNPQELPEPGKFQYLTLLNGISYEIHWLAWYNQLMELLNQTIEN</sequence>
<protein>
    <submittedName>
        <fullName evidence="3">PadR family transcriptional regulator</fullName>
    </submittedName>
</protein>
<evidence type="ECO:0000313" key="4">
    <source>
        <dbReference type="Proteomes" id="UP000647836"/>
    </source>
</evidence>
<dbReference type="EMBL" id="JADEXF010000489">
    <property type="protein sequence ID" value="MBE9106269.1"/>
    <property type="molecule type" value="Genomic_DNA"/>
</dbReference>
<organism evidence="3 4">
    <name type="scientific">Nostoc cf. edaphicum LEGE 07299</name>
    <dbReference type="NCBI Taxonomy" id="2777974"/>
    <lineage>
        <taxon>Bacteria</taxon>
        <taxon>Bacillati</taxon>
        <taxon>Cyanobacteriota</taxon>
        <taxon>Cyanophyceae</taxon>
        <taxon>Nostocales</taxon>
        <taxon>Nostocaceae</taxon>
        <taxon>Nostoc</taxon>
    </lineage>
</organism>
<evidence type="ECO:0000259" key="2">
    <source>
        <dbReference type="Pfam" id="PF10400"/>
    </source>
</evidence>
<dbReference type="PANTHER" id="PTHR43252">
    <property type="entry name" value="TRANSCRIPTIONAL REGULATOR YQJI"/>
    <property type="match status" value="1"/>
</dbReference>
<dbReference type="Pfam" id="PF03551">
    <property type="entry name" value="PadR"/>
    <property type="match status" value="1"/>
</dbReference>
<dbReference type="Gene3D" id="6.10.140.190">
    <property type="match status" value="1"/>
</dbReference>
<dbReference type="Proteomes" id="UP000647836">
    <property type="component" value="Unassembled WGS sequence"/>
</dbReference>
<proteinExistence type="predicted"/>
<dbReference type="Pfam" id="PF10400">
    <property type="entry name" value="Vir_act_alpha_C"/>
    <property type="match status" value="1"/>
</dbReference>
<dbReference type="PANTHER" id="PTHR43252:SF4">
    <property type="entry name" value="TRANSCRIPTIONAL REGULATORY PROTEIN"/>
    <property type="match status" value="1"/>
</dbReference>
<dbReference type="InterPro" id="IPR036390">
    <property type="entry name" value="WH_DNA-bd_sf"/>
</dbReference>
<feature type="domain" description="Transcription regulator PadR C-terminal" evidence="2">
    <location>
        <begin position="92"/>
        <end position="175"/>
    </location>
</feature>
<dbReference type="InterPro" id="IPR018309">
    <property type="entry name" value="Tscrpt_reg_PadR_C"/>
</dbReference>
<evidence type="ECO:0000259" key="1">
    <source>
        <dbReference type="Pfam" id="PF03551"/>
    </source>
</evidence>
<keyword evidence="4" id="KW-1185">Reference proteome</keyword>
<dbReference type="Gene3D" id="1.10.10.10">
    <property type="entry name" value="Winged helix-like DNA-binding domain superfamily/Winged helix DNA-binding domain"/>
    <property type="match status" value="1"/>
</dbReference>
<name>A0ABR9U0S6_9NOSO</name>
<gene>
    <name evidence="3" type="ORF">IQ229_15405</name>
</gene>
<dbReference type="InterPro" id="IPR036388">
    <property type="entry name" value="WH-like_DNA-bd_sf"/>
</dbReference>
<accession>A0ABR9U0S6</accession>
<dbReference type="RefSeq" id="WP_194045054.1">
    <property type="nucleotide sequence ID" value="NZ_JADEXF010000489.1"/>
</dbReference>
<dbReference type="SUPFAM" id="SSF46785">
    <property type="entry name" value="Winged helix' DNA-binding domain"/>
    <property type="match status" value="1"/>
</dbReference>
<comment type="caution">
    <text evidence="3">The sequence shown here is derived from an EMBL/GenBank/DDBJ whole genome shotgun (WGS) entry which is preliminary data.</text>
</comment>
<evidence type="ECO:0000313" key="3">
    <source>
        <dbReference type="EMBL" id="MBE9106269.1"/>
    </source>
</evidence>
<reference evidence="3 4" key="1">
    <citation type="submission" date="2020-10" db="EMBL/GenBank/DDBJ databases">
        <authorList>
            <person name="Castelo-Branco R."/>
            <person name="Eusebio N."/>
            <person name="Adriana R."/>
            <person name="Vieira A."/>
            <person name="Brugerolle De Fraissinette N."/>
            <person name="Rezende De Castro R."/>
            <person name="Schneider M.P."/>
            <person name="Vasconcelos V."/>
            <person name="Leao P.N."/>
        </authorList>
    </citation>
    <scope>NUCLEOTIDE SEQUENCE [LARGE SCALE GENOMIC DNA]</scope>
    <source>
        <strain evidence="3 4">LEGE 07299</strain>
    </source>
</reference>
<feature type="domain" description="Transcription regulator PadR N-terminal" evidence="1">
    <location>
        <begin position="7"/>
        <end position="81"/>
    </location>
</feature>